<dbReference type="Pfam" id="PF15583">
    <property type="entry name" value="Imm68"/>
    <property type="match status" value="1"/>
</dbReference>
<dbReference type="EMBL" id="BX248355">
    <property type="protein sequence ID" value="CAE49114.1"/>
    <property type="molecule type" value="Genomic_DNA"/>
</dbReference>
<dbReference type="HOGENOM" id="CLU_133197_0_0_11"/>
<keyword evidence="2" id="KW-1185">Reference proteome</keyword>
<proteinExistence type="predicted"/>
<sequence>MMHGGFAMIIDQYWGKYFGDSADSQRLAQYLAGKNREVLTTSEIFQDFQLAQLSGNYTQASLDGAGWHFDSAFQFVIDLAVLVLESKKVGRFSIARIGGPEDRFMRIDAATDELLPITMALKHYALAPEDYLFSHGIDVDDWYELGNLCEEIRAQLEA</sequence>
<evidence type="ECO:0000313" key="1">
    <source>
        <dbReference type="EMBL" id="CAE49114.1"/>
    </source>
</evidence>
<dbReference type="KEGG" id="cdi:DIP0597"/>
<protein>
    <submittedName>
        <fullName evidence="1">Uncharacterized protein</fullName>
    </submittedName>
</protein>
<dbReference type="AlphaFoldDB" id="Q6NJ19"/>
<dbReference type="Proteomes" id="UP000002198">
    <property type="component" value="Chromosome"/>
</dbReference>
<evidence type="ECO:0000313" key="2">
    <source>
        <dbReference type="Proteomes" id="UP000002198"/>
    </source>
</evidence>
<accession>Q6NJ19</accession>
<dbReference type="STRING" id="257309.DIP0597"/>
<organism evidence="1 2">
    <name type="scientific">Corynebacterium diphtheriae (strain ATCC 700971 / NCTC 13129 / Biotype gravis)</name>
    <dbReference type="NCBI Taxonomy" id="257309"/>
    <lineage>
        <taxon>Bacteria</taxon>
        <taxon>Bacillati</taxon>
        <taxon>Actinomycetota</taxon>
        <taxon>Actinomycetes</taxon>
        <taxon>Mycobacteriales</taxon>
        <taxon>Corynebacteriaceae</taxon>
        <taxon>Corynebacterium</taxon>
    </lineage>
</organism>
<gene>
    <name evidence="1" type="ordered locus">DIP0597</name>
</gene>
<name>Q6NJ19_CORDI</name>
<reference evidence="1 2" key="1">
    <citation type="journal article" date="2003" name="Nucleic Acids Res.">
        <title>The complete genome sequence and analysis of Corynebacterium diphtheriae NCTC13129.</title>
        <authorList>
            <person name="Cerdeno-Tarraga A.M."/>
            <person name="Efstratiou A."/>
            <person name="Dover L.G."/>
            <person name="Holden M.T.G."/>
            <person name="Pallen M."/>
            <person name="Bentley S.D."/>
            <person name="Besra G.S."/>
            <person name="Churcher C."/>
            <person name="James K.D."/>
            <person name="De Zoysa A."/>
            <person name="Chillingworth T."/>
            <person name="Cronin A."/>
            <person name="Dowd L."/>
            <person name="Feltwell T."/>
            <person name="Hamlin N."/>
            <person name="Holroyd S."/>
            <person name="Jagels K."/>
            <person name="Moule S."/>
            <person name="Quail M.A."/>
            <person name="Rabbinowitsch E."/>
            <person name="Rutherford K."/>
            <person name="Thomson N.R."/>
            <person name="Unwin L."/>
            <person name="Whitehead S."/>
            <person name="Barrell B.G.Parkhill.J."/>
        </authorList>
    </citation>
    <scope>NUCLEOTIDE SEQUENCE [LARGE SCALE GENOMIC DNA]</scope>
    <source>
        <strain evidence="2">ATCC 700971 / NCTC 13129 / Biotype gravis</strain>
    </source>
</reference>
<dbReference type="InterPro" id="IPR028276">
    <property type="entry name" value="Imm68"/>
</dbReference>